<dbReference type="Proteomes" id="UP001311232">
    <property type="component" value="Unassembled WGS sequence"/>
</dbReference>
<feature type="compositionally biased region" description="Basic and acidic residues" evidence="1">
    <location>
        <begin position="1"/>
        <end position="16"/>
    </location>
</feature>
<evidence type="ECO:0000256" key="1">
    <source>
        <dbReference type="SAM" id="MobiDB-lite"/>
    </source>
</evidence>
<dbReference type="AlphaFoldDB" id="A0AAV9RSP3"/>
<gene>
    <name evidence="2" type="ORF">CRENBAI_007931</name>
</gene>
<feature type="region of interest" description="Disordered" evidence="1">
    <location>
        <begin position="1"/>
        <end position="28"/>
    </location>
</feature>
<keyword evidence="3" id="KW-1185">Reference proteome</keyword>
<proteinExistence type="predicted"/>
<sequence>MRIKEVKSRLKQKEQGENGFTTPGSVVSDDDSTAEFAFSSAAVLRDEPQRTWDSHRPVTVHFGQTDGQVFCSVDIVSVGVLEADSSPNAGQQVLKLGPRLAEKPLKSTVIQTLLLE</sequence>
<protein>
    <submittedName>
        <fullName evidence="2">Uncharacterized protein</fullName>
    </submittedName>
</protein>
<comment type="caution">
    <text evidence="2">The sequence shown here is derived from an EMBL/GenBank/DDBJ whole genome shotgun (WGS) entry which is preliminary data.</text>
</comment>
<accession>A0AAV9RSP3</accession>
<reference evidence="2 3" key="1">
    <citation type="submission" date="2021-06" db="EMBL/GenBank/DDBJ databases">
        <authorList>
            <person name="Palmer J.M."/>
        </authorList>
    </citation>
    <scope>NUCLEOTIDE SEQUENCE [LARGE SCALE GENOMIC DNA]</scope>
    <source>
        <strain evidence="2 3">MEX-2019</strain>
        <tissue evidence="2">Muscle</tissue>
    </source>
</reference>
<organism evidence="2 3">
    <name type="scientific">Crenichthys baileyi</name>
    <name type="common">White River springfish</name>
    <dbReference type="NCBI Taxonomy" id="28760"/>
    <lineage>
        <taxon>Eukaryota</taxon>
        <taxon>Metazoa</taxon>
        <taxon>Chordata</taxon>
        <taxon>Craniata</taxon>
        <taxon>Vertebrata</taxon>
        <taxon>Euteleostomi</taxon>
        <taxon>Actinopterygii</taxon>
        <taxon>Neopterygii</taxon>
        <taxon>Teleostei</taxon>
        <taxon>Neoteleostei</taxon>
        <taxon>Acanthomorphata</taxon>
        <taxon>Ovalentaria</taxon>
        <taxon>Atherinomorphae</taxon>
        <taxon>Cyprinodontiformes</taxon>
        <taxon>Goodeidae</taxon>
        <taxon>Crenichthys</taxon>
    </lineage>
</organism>
<name>A0AAV9RSP3_9TELE</name>
<dbReference type="EMBL" id="JAHHUM010001458">
    <property type="protein sequence ID" value="KAK5611883.1"/>
    <property type="molecule type" value="Genomic_DNA"/>
</dbReference>
<evidence type="ECO:0000313" key="3">
    <source>
        <dbReference type="Proteomes" id="UP001311232"/>
    </source>
</evidence>
<evidence type="ECO:0000313" key="2">
    <source>
        <dbReference type="EMBL" id="KAK5611883.1"/>
    </source>
</evidence>